<reference evidence="1 2" key="2">
    <citation type="journal article" date="2013" name="Genome Biol. Evol.">
        <title>Genome sequencing of Giardia lamblia genotypes A2 and B isolates (DH and GS) and comparative analysis with the genomes of genotypes A1 and E (WB and Pig).</title>
        <authorList>
            <person name="Adam R.D."/>
            <person name="Dahlstrom E.W."/>
            <person name="Martens C.A."/>
            <person name="Bruno D.P."/>
            <person name="Barbian K.D."/>
            <person name="Ricklefs S.M."/>
            <person name="Hernandez M.M."/>
            <person name="Narla N.P."/>
            <person name="Patel R.B."/>
            <person name="Porcella S.F."/>
            <person name="Nash T.E."/>
        </authorList>
    </citation>
    <scope>NUCLEOTIDE SEQUENCE [LARGE SCALE GENOMIC DNA]</scope>
    <source>
        <strain evidence="1 2">GS</strain>
    </source>
</reference>
<dbReference type="VEuPathDB" id="GiardiaDB:GL50803_00137682"/>
<dbReference type="OrthoDB" id="10259048at2759"/>
<evidence type="ECO:0000313" key="1">
    <source>
        <dbReference type="EMBL" id="ESU40187.1"/>
    </source>
</evidence>
<comment type="caution">
    <text evidence="1">The sequence shown here is derived from an EMBL/GenBank/DDBJ whole genome shotgun (WGS) entry which is preliminary data.</text>
</comment>
<dbReference type="EMBL" id="AHHH01000291">
    <property type="protein sequence ID" value="ESU40187.1"/>
    <property type="molecule type" value="Genomic_DNA"/>
</dbReference>
<dbReference type="AlphaFoldDB" id="V6TPC8"/>
<gene>
    <name evidence="1" type="ORF">GSB_155213</name>
</gene>
<organism evidence="1 2">
    <name type="scientific">Giardia intestinalis</name>
    <name type="common">Giardia lamblia</name>
    <dbReference type="NCBI Taxonomy" id="5741"/>
    <lineage>
        <taxon>Eukaryota</taxon>
        <taxon>Metamonada</taxon>
        <taxon>Diplomonadida</taxon>
        <taxon>Hexamitidae</taxon>
        <taxon>Giardiinae</taxon>
        <taxon>Giardia</taxon>
    </lineage>
</organism>
<proteinExistence type="predicted"/>
<name>V6TPC8_GIAIN</name>
<evidence type="ECO:0000313" key="2">
    <source>
        <dbReference type="Proteomes" id="UP000018040"/>
    </source>
</evidence>
<dbReference type="VEuPathDB" id="GiardiaDB:GL50581_1958"/>
<protein>
    <submittedName>
        <fullName evidence="1">Uncharacterized protein</fullName>
    </submittedName>
</protein>
<sequence>MFIFYRYASIDMVPGAMTPEVRASVLLKLAEQVISTRKLDETPTSLVKKPLLLHRHVLQTPINWRRIASELSEDRSRIYHWYRETHSRKILNMKMTAEDRKAIKAMIIAGVRDRTILDSGFYERVRERFGAKYPRQELRMTYNNAVRTQDVRAAMEECAVAFPPRRSYRFRTKGQEQTVSLASAAPAGLAPPAPCMLGYVLPPPVQAVGAGGQLLMGPLPPVPALPLPHAPGCLVVGVPPPGFSVGPGAPPLQATPPPPPLHLGPAPLSSPVAFAYVPCFPPAGSGAGPCYGGPPFGS</sequence>
<dbReference type="Proteomes" id="UP000018040">
    <property type="component" value="Unassembled WGS sequence"/>
</dbReference>
<dbReference type="VEuPathDB" id="GiardiaDB:DHA2_153281"/>
<reference evidence="2" key="1">
    <citation type="submission" date="2012-02" db="EMBL/GenBank/DDBJ databases">
        <title>Genome sequencing of Giardia lamblia Genotypes A2 and B isolates (DH and GS) and comparative analysis with the genomes of Genotypes A1 and E (WB and Pig).</title>
        <authorList>
            <person name="Adam R."/>
            <person name="Dahlstrom E."/>
            <person name="Martens C."/>
            <person name="Bruno D."/>
            <person name="Barbian K."/>
            <person name="Porcella S.F."/>
            <person name="Nash T."/>
        </authorList>
    </citation>
    <scope>NUCLEOTIDE SEQUENCE</scope>
    <source>
        <strain evidence="2">GS</strain>
    </source>
</reference>
<dbReference type="VEuPathDB" id="GiardiaDB:QR46_4852"/>
<accession>V6TPC8</accession>